<keyword evidence="1" id="KW-1133">Transmembrane helix</keyword>
<dbReference type="AlphaFoldDB" id="B7FFL5"/>
<evidence type="ECO:0008006" key="3">
    <source>
        <dbReference type="Google" id="ProtNLM"/>
    </source>
</evidence>
<organism evidence="2">
    <name type="scientific">Medicago truncatula</name>
    <name type="common">Barrel medic</name>
    <name type="synonym">Medicago tribuloides</name>
    <dbReference type="NCBI Taxonomy" id="3880"/>
    <lineage>
        <taxon>Eukaryota</taxon>
        <taxon>Viridiplantae</taxon>
        <taxon>Streptophyta</taxon>
        <taxon>Embryophyta</taxon>
        <taxon>Tracheophyta</taxon>
        <taxon>Spermatophyta</taxon>
        <taxon>Magnoliopsida</taxon>
        <taxon>eudicotyledons</taxon>
        <taxon>Gunneridae</taxon>
        <taxon>Pentapetalae</taxon>
        <taxon>rosids</taxon>
        <taxon>fabids</taxon>
        <taxon>Fabales</taxon>
        <taxon>Fabaceae</taxon>
        <taxon>Papilionoideae</taxon>
        <taxon>50 kb inversion clade</taxon>
        <taxon>NPAAA clade</taxon>
        <taxon>Hologalegina</taxon>
        <taxon>IRL clade</taxon>
        <taxon>Trifolieae</taxon>
        <taxon>Medicago</taxon>
    </lineage>
</organism>
<dbReference type="EMBL" id="BT050759">
    <property type="protein sequence ID" value="ACJ83428.1"/>
    <property type="molecule type" value="mRNA"/>
</dbReference>
<evidence type="ECO:0000256" key="1">
    <source>
        <dbReference type="SAM" id="Phobius"/>
    </source>
</evidence>
<name>B7FFL5_MEDTR</name>
<accession>B7FFL5</accession>
<protein>
    <recommendedName>
        <fullName evidence="3">Transmembrane protein</fullName>
    </recommendedName>
</protein>
<evidence type="ECO:0000313" key="2">
    <source>
        <dbReference type="EMBL" id="ACJ83428.1"/>
    </source>
</evidence>
<reference evidence="2" key="1">
    <citation type="submission" date="2008-12" db="EMBL/GenBank/DDBJ databases">
        <title>Medicago truncatula full length cdna cloning project.</title>
        <authorList>
            <person name="Moskal W."/>
            <person name="Chan A."/>
            <person name="Cheung F."/>
            <person name="Xiao Y."/>
            <person name="Town C.D."/>
        </authorList>
    </citation>
    <scope>NUCLEOTIDE SEQUENCE</scope>
</reference>
<proteinExistence type="evidence at transcript level"/>
<keyword evidence="1" id="KW-0812">Transmembrane</keyword>
<feature type="transmembrane region" description="Helical" evidence="1">
    <location>
        <begin position="7"/>
        <end position="24"/>
    </location>
</feature>
<keyword evidence="1" id="KW-0472">Membrane</keyword>
<sequence>MDRKSSFLVYSSKMTWLLHALIFIK</sequence>